<feature type="region of interest" description="Disordered" evidence="2">
    <location>
        <begin position="28"/>
        <end position="47"/>
    </location>
</feature>
<gene>
    <name evidence="3" type="ORF">SAMN02745775_108227</name>
</gene>
<evidence type="ECO:0000256" key="2">
    <source>
        <dbReference type="SAM" id="MobiDB-lite"/>
    </source>
</evidence>
<name>A0A1I4CVJ7_9PROT</name>
<comment type="similarity">
    <text evidence="1">Belongs to the UPF0065 (bug) family.</text>
</comment>
<dbReference type="Gene3D" id="3.40.190.10">
    <property type="entry name" value="Periplasmic binding protein-like II"/>
    <property type="match status" value="1"/>
</dbReference>
<proteinExistence type="inferred from homology"/>
<evidence type="ECO:0000313" key="3">
    <source>
        <dbReference type="EMBL" id="SFK84925.1"/>
    </source>
</evidence>
<dbReference type="AlphaFoldDB" id="A0A1I4CVJ7"/>
<keyword evidence="4" id="KW-1185">Reference proteome</keyword>
<dbReference type="InterPro" id="IPR005064">
    <property type="entry name" value="BUG"/>
</dbReference>
<evidence type="ECO:0000313" key="4">
    <source>
        <dbReference type="Proteomes" id="UP000199473"/>
    </source>
</evidence>
<dbReference type="Gene3D" id="3.40.190.150">
    <property type="entry name" value="Bordetella uptake gene, domain 1"/>
    <property type="match status" value="1"/>
</dbReference>
<dbReference type="InterPro" id="IPR006311">
    <property type="entry name" value="TAT_signal"/>
</dbReference>
<dbReference type="OrthoDB" id="9780943at2"/>
<dbReference type="PANTHER" id="PTHR42928">
    <property type="entry name" value="TRICARBOXYLATE-BINDING PROTEIN"/>
    <property type="match status" value="1"/>
</dbReference>
<keyword evidence="3" id="KW-0675">Receptor</keyword>
<dbReference type="CDD" id="cd07012">
    <property type="entry name" value="PBP2_Bug_TTT"/>
    <property type="match status" value="1"/>
</dbReference>
<dbReference type="SUPFAM" id="SSF53850">
    <property type="entry name" value="Periplasmic binding protein-like II"/>
    <property type="match status" value="1"/>
</dbReference>
<dbReference type="STRING" id="1123062.SAMN02745775_108227"/>
<dbReference type="EMBL" id="FOSQ01000008">
    <property type="protein sequence ID" value="SFK84925.1"/>
    <property type="molecule type" value="Genomic_DNA"/>
</dbReference>
<dbReference type="PROSITE" id="PS51318">
    <property type="entry name" value="TAT"/>
    <property type="match status" value="1"/>
</dbReference>
<dbReference type="Proteomes" id="UP000199473">
    <property type="component" value="Unassembled WGS sequence"/>
</dbReference>
<accession>A0A1I4CVJ7</accession>
<evidence type="ECO:0000256" key="1">
    <source>
        <dbReference type="ARBA" id="ARBA00006987"/>
    </source>
</evidence>
<dbReference type="PIRSF" id="PIRSF017082">
    <property type="entry name" value="YflP"/>
    <property type="match status" value="1"/>
</dbReference>
<dbReference type="RefSeq" id="WP_092961665.1">
    <property type="nucleotide sequence ID" value="NZ_FOSQ01000008.1"/>
</dbReference>
<protein>
    <submittedName>
        <fullName evidence="3">Tripartite-type tricarboxylate transporter, receptor component TctC</fullName>
    </submittedName>
</protein>
<dbReference type="Pfam" id="PF03401">
    <property type="entry name" value="TctC"/>
    <property type="match status" value="1"/>
</dbReference>
<reference evidence="3 4" key="1">
    <citation type="submission" date="2016-10" db="EMBL/GenBank/DDBJ databases">
        <authorList>
            <person name="de Groot N.N."/>
        </authorList>
    </citation>
    <scope>NUCLEOTIDE SEQUENCE [LARGE SCALE GENOMIC DNA]</scope>
    <source>
        <strain evidence="3 4">DSM 19981</strain>
    </source>
</reference>
<dbReference type="InterPro" id="IPR042100">
    <property type="entry name" value="Bug_dom1"/>
</dbReference>
<dbReference type="PANTHER" id="PTHR42928:SF5">
    <property type="entry name" value="BLR1237 PROTEIN"/>
    <property type="match status" value="1"/>
</dbReference>
<organism evidence="3 4">
    <name type="scientific">Falsiroseomonas stagni DSM 19981</name>
    <dbReference type="NCBI Taxonomy" id="1123062"/>
    <lineage>
        <taxon>Bacteria</taxon>
        <taxon>Pseudomonadati</taxon>
        <taxon>Pseudomonadota</taxon>
        <taxon>Alphaproteobacteria</taxon>
        <taxon>Acetobacterales</taxon>
        <taxon>Roseomonadaceae</taxon>
        <taxon>Falsiroseomonas</taxon>
    </lineage>
</organism>
<sequence>MTRISRRTLFGGLAAIGPLGAARAQAPFPTRPIRSIDPNPPGGGSDFVSRTLGERVAALLGVQVIVENRAGGATTIGATFVARAAPDGHTLLTITTAGIVQGVIQEGLPYSLERDFAPIIGVGSVPLALAVSTASGIRTREQLVAAARTANGISYASGGAGTMSHLACVRLLNEIGGTGVHVPFRGTAPALQALAGGHVQMMFPGVPDVRPVVASGHARLLAVTSEERIADLPDVPTTKELGFTDFNPRLWYGFVAPAGTPQPIVARLHDAYARALQEPDTRGRLTSRGFTIEIQGPEETAALMRAETARWGEVVRANNLRATD</sequence>